<dbReference type="STRING" id="715226.ABI_18410"/>
<evidence type="ECO:0000256" key="12">
    <source>
        <dbReference type="ARBA" id="ARBA00023136"/>
    </source>
</evidence>
<keyword evidence="12 18" id="KW-0472">Membrane</keyword>
<keyword evidence="9 18" id="KW-0812">Transmembrane</keyword>
<dbReference type="Proteomes" id="UP000006512">
    <property type="component" value="Unassembled WGS sequence"/>
</dbReference>
<dbReference type="GO" id="GO:0046474">
    <property type="term" value="P:glycerophospholipid biosynthetic process"/>
    <property type="evidence" value="ECO:0007669"/>
    <property type="project" value="TreeGrafter"/>
</dbReference>
<evidence type="ECO:0000313" key="20">
    <source>
        <dbReference type="Proteomes" id="UP000006512"/>
    </source>
</evidence>
<evidence type="ECO:0000256" key="10">
    <source>
        <dbReference type="ARBA" id="ARBA00022989"/>
    </source>
</evidence>
<dbReference type="GO" id="GO:0008444">
    <property type="term" value="F:CDP-diacylglycerol-glycerol-3-phosphate 3-phosphatidyltransferase activity"/>
    <property type="evidence" value="ECO:0007669"/>
    <property type="project" value="UniProtKB-UniRule"/>
</dbReference>
<evidence type="ECO:0000256" key="6">
    <source>
        <dbReference type="ARBA" id="ARBA00014944"/>
    </source>
</evidence>
<feature type="transmembrane region" description="Helical" evidence="18">
    <location>
        <begin position="178"/>
        <end position="201"/>
    </location>
</feature>
<evidence type="ECO:0000256" key="2">
    <source>
        <dbReference type="ARBA" id="ARBA00005042"/>
    </source>
</evidence>
<dbReference type="PIRSF" id="PIRSF000847">
    <property type="entry name" value="Phos_ph_gly_syn"/>
    <property type="match status" value="1"/>
</dbReference>
<dbReference type="Pfam" id="PF01066">
    <property type="entry name" value="CDP-OH_P_transf"/>
    <property type="match status" value="1"/>
</dbReference>
<feature type="transmembrane region" description="Helical" evidence="18">
    <location>
        <begin position="12"/>
        <end position="39"/>
    </location>
</feature>
<dbReference type="InterPro" id="IPR050324">
    <property type="entry name" value="CDP-alcohol_PTase-I"/>
</dbReference>
<reference evidence="20" key="1">
    <citation type="submission" date="2011-03" db="EMBL/GenBank/DDBJ databases">
        <title>Draft genome sequence of Brevundimonas diminuta.</title>
        <authorList>
            <person name="Brown P.J.B."/>
            <person name="Buechlein A."/>
            <person name="Hemmerich C."/>
            <person name="Brun Y.V."/>
        </authorList>
    </citation>
    <scope>NUCLEOTIDE SEQUENCE [LARGE SCALE GENOMIC DNA]</scope>
    <source>
        <strain evidence="20">C19</strain>
    </source>
</reference>
<evidence type="ECO:0000256" key="11">
    <source>
        <dbReference type="ARBA" id="ARBA00023098"/>
    </source>
</evidence>
<keyword evidence="14" id="KW-1208">Phospholipid metabolism</keyword>
<evidence type="ECO:0000256" key="16">
    <source>
        <dbReference type="NCBIfam" id="TIGR00560"/>
    </source>
</evidence>
<dbReference type="InterPro" id="IPR048254">
    <property type="entry name" value="CDP_ALCOHOL_P_TRANSF_CS"/>
</dbReference>
<evidence type="ECO:0000313" key="19">
    <source>
        <dbReference type="EMBL" id="EGF93401.1"/>
    </source>
</evidence>
<comment type="pathway">
    <text evidence="2">Phospholipid metabolism; phosphatidylglycerol biosynthesis; phosphatidylglycerol from CDP-diacylglycerol: step 1/2.</text>
</comment>
<evidence type="ECO:0000256" key="14">
    <source>
        <dbReference type="ARBA" id="ARBA00023264"/>
    </source>
</evidence>
<dbReference type="OrthoDB" id="9796672at2"/>
<comment type="catalytic activity">
    <reaction evidence="15">
        <text>a CDP-1,2-diacyl-sn-glycerol + sn-glycerol 3-phosphate = a 1,2-diacyl-sn-glycero-3-phospho-(1'-sn-glycero-3'-phosphate) + CMP + H(+)</text>
        <dbReference type="Rhea" id="RHEA:12593"/>
        <dbReference type="ChEBI" id="CHEBI:15378"/>
        <dbReference type="ChEBI" id="CHEBI:57597"/>
        <dbReference type="ChEBI" id="CHEBI:58332"/>
        <dbReference type="ChEBI" id="CHEBI:60110"/>
        <dbReference type="ChEBI" id="CHEBI:60377"/>
        <dbReference type="EC" id="2.7.8.5"/>
    </reaction>
</comment>
<evidence type="ECO:0000256" key="13">
    <source>
        <dbReference type="ARBA" id="ARBA00023209"/>
    </source>
</evidence>
<comment type="subcellular location">
    <subcellularLocation>
        <location evidence="1">Membrane</location>
        <topology evidence="1">Multi-pass membrane protein</topology>
    </subcellularLocation>
</comment>
<sequence length="206" mass="22219">MTGEQVNPIPNILTMIRLVAGVVMFCLLAASAGGIPFLAVNSMALEPFQRWGFYVFVIAALTDLFDGILARKLNAESQWGAILDPIADKILVCGTILGLFTINTGDPYFALPAAFILFREFAVSALRETAAGKGVKVPVTFLGKAKTTIQLVALGAMLLAQSWPAFNLPLDWTDEAYVLSYALLLIAMVVTLWSGLAYFIAAKKDL</sequence>
<evidence type="ECO:0000256" key="18">
    <source>
        <dbReference type="SAM" id="Phobius"/>
    </source>
</evidence>
<dbReference type="InterPro" id="IPR004570">
    <property type="entry name" value="Phosphatidylglycerol_P_synth"/>
</dbReference>
<evidence type="ECO:0000256" key="7">
    <source>
        <dbReference type="ARBA" id="ARBA00022516"/>
    </source>
</evidence>
<comment type="similarity">
    <text evidence="4 17">Belongs to the CDP-alcohol phosphatidyltransferase class-I family.</text>
</comment>
<dbReference type="InterPro" id="IPR043130">
    <property type="entry name" value="CDP-OH_PTrfase_TM_dom"/>
</dbReference>
<keyword evidence="13" id="KW-0594">Phospholipid biosynthesis</keyword>
<dbReference type="PROSITE" id="PS00379">
    <property type="entry name" value="CDP_ALCOHOL_P_TRANSF"/>
    <property type="match status" value="1"/>
</dbReference>
<dbReference type="EMBL" id="GL883077">
    <property type="protein sequence ID" value="EGF93401.1"/>
    <property type="molecule type" value="Genomic_DNA"/>
</dbReference>
<dbReference type="PANTHER" id="PTHR14269">
    <property type="entry name" value="CDP-DIACYLGLYCEROL--GLYCEROL-3-PHOSPHATE 3-PHOSPHATIDYLTRANSFERASE-RELATED"/>
    <property type="match status" value="1"/>
</dbReference>
<evidence type="ECO:0000256" key="17">
    <source>
        <dbReference type="RuleBase" id="RU003750"/>
    </source>
</evidence>
<evidence type="ECO:0000256" key="8">
    <source>
        <dbReference type="ARBA" id="ARBA00022679"/>
    </source>
</evidence>
<organism evidence="19 20">
    <name type="scientific">Asticcacaulis biprosthecium C19</name>
    <dbReference type="NCBI Taxonomy" id="715226"/>
    <lineage>
        <taxon>Bacteria</taxon>
        <taxon>Pseudomonadati</taxon>
        <taxon>Pseudomonadota</taxon>
        <taxon>Alphaproteobacteria</taxon>
        <taxon>Caulobacterales</taxon>
        <taxon>Caulobacteraceae</taxon>
        <taxon>Asticcacaulis</taxon>
    </lineage>
</organism>
<keyword evidence="8 17" id="KW-0808">Transferase</keyword>
<proteinExistence type="inferred from homology"/>
<evidence type="ECO:0000256" key="1">
    <source>
        <dbReference type="ARBA" id="ARBA00004141"/>
    </source>
</evidence>
<dbReference type="RefSeq" id="WP_006272598.1">
    <property type="nucleotide sequence ID" value="NZ_GL883077.1"/>
</dbReference>
<keyword evidence="10 18" id="KW-1133">Transmembrane helix</keyword>
<keyword evidence="20" id="KW-1185">Reference proteome</keyword>
<comment type="pathway">
    <text evidence="3">Lipid metabolism.</text>
</comment>
<keyword evidence="7" id="KW-0444">Lipid biosynthesis</keyword>
<protein>
    <recommendedName>
        <fullName evidence="6 16">CDP-diacylglycerol--glycerol-3-phosphate 3-phosphatidyltransferase</fullName>
        <ecNumber evidence="5 16">2.7.8.5</ecNumber>
    </recommendedName>
</protein>
<feature type="transmembrane region" description="Helical" evidence="18">
    <location>
        <begin position="81"/>
        <end position="102"/>
    </location>
</feature>
<dbReference type="InterPro" id="IPR000462">
    <property type="entry name" value="CDP-OH_P_trans"/>
</dbReference>
<dbReference type="NCBIfam" id="TIGR00560">
    <property type="entry name" value="pgsA"/>
    <property type="match status" value="1"/>
</dbReference>
<evidence type="ECO:0000256" key="9">
    <source>
        <dbReference type="ARBA" id="ARBA00022692"/>
    </source>
</evidence>
<evidence type="ECO:0000256" key="4">
    <source>
        <dbReference type="ARBA" id="ARBA00010441"/>
    </source>
</evidence>
<dbReference type="eggNOG" id="COG0558">
    <property type="taxonomic scope" value="Bacteria"/>
</dbReference>
<accession>F4QL26</accession>
<dbReference type="AlphaFoldDB" id="F4QL26"/>
<dbReference type="HOGENOM" id="CLU_051314_2_1_5"/>
<evidence type="ECO:0000256" key="3">
    <source>
        <dbReference type="ARBA" id="ARBA00005189"/>
    </source>
</evidence>
<dbReference type="GO" id="GO:0016020">
    <property type="term" value="C:membrane"/>
    <property type="evidence" value="ECO:0007669"/>
    <property type="project" value="UniProtKB-SubCell"/>
</dbReference>
<evidence type="ECO:0000256" key="15">
    <source>
        <dbReference type="ARBA" id="ARBA00048586"/>
    </source>
</evidence>
<gene>
    <name evidence="19" type="primary">pgsA</name>
    <name evidence="19" type="ORF">ABI_18410</name>
</gene>
<evidence type="ECO:0000256" key="5">
    <source>
        <dbReference type="ARBA" id="ARBA00013170"/>
    </source>
</evidence>
<feature type="transmembrane region" description="Helical" evidence="18">
    <location>
        <begin position="51"/>
        <end position="69"/>
    </location>
</feature>
<keyword evidence="11" id="KW-0443">Lipid metabolism</keyword>
<name>F4QL26_9CAUL</name>
<dbReference type="PANTHER" id="PTHR14269:SF62">
    <property type="entry name" value="CDP-DIACYLGLYCEROL--GLYCEROL-3-PHOSPHATE 3-PHOSPHATIDYLTRANSFERASE 1, CHLOROPLASTIC"/>
    <property type="match status" value="1"/>
</dbReference>
<dbReference type="Gene3D" id="1.20.120.1760">
    <property type="match status" value="1"/>
</dbReference>
<dbReference type="EC" id="2.7.8.5" evidence="5 16"/>